<proteinExistence type="predicted"/>
<dbReference type="SUPFAM" id="SSF49313">
    <property type="entry name" value="Cadherin-like"/>
    <property type="match status" value="1"/>
</dbReference>
<dbReference type="EMBL" id="BAAANT010000038">
    <property type="protein sequence ID" value="GAA2153598.1"/>
    <property type="molecule type" value="Genomic_DNA"/>
</dbReference>
<feature type="region of interest" description="Disordered" evidence="1">
    <location>
        <begin position="69"/>
        <end position="108"/>
    </location>
</feature>
<organism evidence="3 4">
    <name type="scientific">Kitasatospora kazusensis</name>
    <dbReference type="NCBI Taxonomy" id="407974"/>
    <lineage>
        <taxon>Bacteria</taxon>
        <taxon>Bacillati</taxon>
        <taxon>Actinomycetota</taxon>
        <taxon>Actinomycetes</taxon>
        <taxon>Kitasatosporales</taxon>
        <taxon>Streptomycetaceae</taxon>
        <taxon>Kitasatospora</taxon>
    </lineage>
</organism>
<comment type="caution">
    <text evidence="3">The sequence shown here is derived from an EMBL/GenBank/DDBJ whole genome shotgun (WGS) entry which is preliminary data.</text>
</comment>
<dbReference type="Pfam" id="PF05345">
    <property type="entry name" value="He_PIG"/>
    <property type="match status" value="1"/>
</dbReference>
<accession>A0ABP5LTD9</accession>
<protein>
    <submittedName>
        <fullName evidence="3">Uncharacterized protein</fullName>
    </submittedName>
</protein>
<dbReference type="InterPro" id="IPR015919">
    <property type="entry name" value="Cadherin-like_sf"/>
</dbReference>
<dbReference type="InterPro" id="IPR013783">
    <property type="entry name" value="Ig-like_fold"/>
</dbReference>
<reference evidence="4" key="1">
    <citation type="journal article" date="2019" name="Int. J. Syst. Evol. Microbiol.">
        <title>The Global Catalogue of Microorganisms (GCM) 10K type strain sequencing project: providing services to taxonomists for standard genome sequencing and annotation.</title>
        <authorList>
            <consortium name="The Broad Institute Genomics Platform"/>
            <consortium name="The Broad Institute Genome Sequencing Center for Infectious Disease"/>
            <person name="Wu L."/>
            <person name="Ma J."/>
        </authorList>
    </citation>
    <scope>NUCLEOTIDE SEQUENCE [LARGE SCALE GENOMIC DNA]</scope>
    <source>
        <strain evidence="4">JCM 14560</strain>
    </source>
</reference>
<evidence type="ECO:0000313" key="4">
    <source>
        <dbReference type="Proteomes" id="UP001422759"/>
    </source>
</evidence>
<sequence>MTAVPTGAPRRTRLLASALLSLGLALTGLSGTANAAPQNDPQTLAQADSVSAHPASAGWVQTHGDWVQIQPGHPHAAASARPASGPQAGLSGAPQPQADPAPGHNAVLVNNDQPNMAYKGGQDSVGVTSGPPRVYVIYWGSQWGTAGKDADGNTTLSNDPDNAAPYQQSFFKGLGSNGDAWSGVLTQYCESVATGSASCPADAPHVGYPQSGGALAGVWVDNSTAAPQQATEPQIAAETAAAAKHFGNTTAAQNRNVQYVVTTAKGMDPDSWHELNTWCAWHTFERSSYGTLAYTIMPYLTDNKYCGTNWINPGPRGRLDGYSILGGHEYAETVTDQNAMGGWIDPAGQENGDKCAWITQGTPGGLFNLQLATGAFAVQTTWSNDQHTCSGSHPVVANKPLVVSTMCDRTAPPGKPVELPVIASDSASAKLRYSAAGLPRGLAVDPRTGVIRGRTKDTGYHDVTVTVRDGAGNQASTRFWYGFFATGEYGCLGIEQIVDPGFEVPVDAKGNYPGWWSPSGPGIITQSTAHQPRTGAGYAWLGHSAAQDDSLSQGVETTPGYTRASLSFWLHVASGNTAPAAQDTLALELDDQYSGKRIAVLRTWSNLDATGGYVPVSIDLTPYVASEFGSTVIVKFTSHETGSAQTAFLLDDASFHLS</sequence>
<feature type="signal peptide" evidence="2">
    <location>
        <begin position="1"/>
        <end position="35"/>
    </location>
</feature>
<evidence type="ECO:0000313" key="3">
    <source>
        <dbReference type="EMBL" id="GAA2153598.1"/>
    </source>
</evidence>
<dbReference type="Gene3D" id="2.60.120.260">
    <property type="entry name" value="Galactose-binding domain-like"/>
    <property type="match status" value="1"/>
</dbReference>
<evidence type="ECO:0000256" key="1">
    <source>
        <dbReference type="SAM" id="MobiDB-lite"/>
    </source>
</evidence>
<feature type="compositionally biased region" description="Low complexity" evidence="1">
    <location>
        <begin position="71"/>
        <end position="102"/>
    </location>
</feature>
<feature type="chain" id="PRO_5046889104" evidence="2">
    <location>
        <begin position="36"/>
        <end position="658"/>
    </location>
</feature>
<evidence type="ECO:0000256" key="2">
    <source>
        <dbReference type="SAM" id="SignalP"/>
    </source>
</evidence>
<keyword evidence="4" id="KW-1185">Reference proteome</keyword>
<keyword evidence="2" id="KW-0732">Signal</keyword>
<dbReference type="Gene3D" id="2.60.40.10">
    <property type="entry name" value="Immunoglobulins"/>
    <property type="match status" value="1"/>
</dbReference>
<gene>
    <name evidence="3" type="ORF">GCM10009760_51500</name>
</gene>
<name>A0ABP5LTD9_9ACTN</name>
<dbReference type="Proteomes" id="UP001422759">
    <property type="component" value="Unassembled WGS sequence"/>
</dbReference>
<dbReference type="RefSeq" id="WP_344468344.1">
    <property type="nucleotide sequence ID" value="NZ_BAAANT010000038.1"/>
</dbReference>